<name>A0AAV3ZYS2_9GAST</name>
<comment type="caution">
    <text evidence="1">The sequence shown here is derived from an EMBL/GenBank/DDBJ whole genome shotgun (WGS) entry which is preliminary data.</text>
</comment>
<keyword evidence="2" id="KW-1185">Reference proteome</keyword>
<proteinExistence type="predicted"/>
<reference evidence="1 2" key="1">
    <citation type="journal article" date="2021" name="Elife">
        <title>Chloroplast acquisition without the gene transfer in kleptoplastic sea slugs, Plakobranchus ocellatus.</title>
        <authorList>
            <person name="Maeda T."/>
            <person name="Takahashi S."/>
            <person name="Yoshida T."/>
            <person name="Shimamura S."/>
            <person name="Takaki Y."/>
            <person name="Nagai Y."/>
            <person name="Toyoda A."/>
            <person name="Suzuki Y."/>
            <person name="Arimoto A."/>
            <person name="Ishii H."/>
            <person name="Satoh N."/>
            <person name="Nishiyama T."/>
            <person name="Hasebe M."/>
            <person name="Maruyama T."/>
            <person name="Minagawa J."/>
            <person name="Obokata J."/>
            <person name="Shigenobu S."/>
        </authorList>
    </citation>
    <scope>NUCLEOTIDE SEQUENCE [LARGE SCALE GENOMIC DNA]</scope>
</reference>
<evidence type="ECO:0000313" key="1">
    <source>
        <dbReference type="EMBL" id="GFN99547.1"/>
    </source>
</evidence>
<dbReference type="AlphaFoldDB" id="A0AAV3ZYS2"/>
<sequence>MRSFGIKQTAHSVVACQRDFEGQLHTAVHYYVTDDTAHDHHAVNTLTQRAISFLQSLISLRSVIDGCACPQYKGKDALPVYGFSAAFSTSANKYHEKLEGREMNTYNDFSLMCLISPFKDASLSEHGKRGGGRLTGWISRSIEH</sequence>
<accession>A0AAV3ZYS2</accession>
<organism evidence="1 2">
    <name type="scientific">Plakobranchus ocellatus</name>
    <dbReference type="NCBI Taxonomy" id="259542"/>
    <lineage>
        <taxon>Eukaryota</taxon>
        <taxon>Metazoa</taxon>
        <taxon>Spiralia</taxon>
        <taxon>Lophotrochozoa</taxon>
        <taxon>Mollusca</taxon>
        <taxon>Gastropoda</taxon>
        <taxon>Heterobranchia</taxon>
        <taxon>Euthyneura</taxon>
        <taxon>Panpulmonata</taxon>
        <taxon>Sacoglossa</taxon>
        <taxon>Placobranchoidea</taxon>
        <taxon>Plakobranchidae</taxon>
        <taxon>Plakobranchus</taxon>
    </lineage>
</organism>
<gene>
    <name evidence="1" type="ORF">PoB_002605300</name>
</gene>
<evidence type="ECO:0000313" key="2">
    <source>
        <dbReference type="Proteomes" id="UP000735302"/>
    </source>
</evidence>
<dbReference type="EMBL" id="BLXT01003003">
    <property type="protein sequence ID" value="GFN99547.1"/>
    <property type="molecule type" value="Genomic_DNA"/>
</dbReference>
<dbReference type="Proteomes" id="UP000735302">
    <property type="component" value="Unassembled WGS sequence"/>
</dbReference>
<protein>
    <submittedName>
        <fullName evidence="1">Uncharacterized protein</fullName>
    </submittedName>
</protein>